<keyword evidence="2" id="KW-1185">Reference proteome</keyword>
<comment type="caution">
    <text evidence="1">The sequence shown here is derived from an EMBL/GenBank/DDBJ whole genome shotgun (WGS) entry which is preliminary data.</text>
</comment>
<dbReference type="AlphaFoldDB" id="A0A9P7C3R7"/>
<reference evidence="1 2" key="1">
    <citation type="journal article" date="2020" name="Microb. Genom.">
        <title>Genetic diversity of clinical and environmental Mucorales isolates obtained from an investigation of mucormycosis cases among solid organ transplant recipients.</title>
        <authorList>
            <person name="Nguyen M.H."/>
            <person name="Kaul D."/>
            <person name="Muto C."/>
            <person name="Cheng S.J."/>
            <person name="Richter R.A."/>
            <person name="Bruno V.M."/>
            <person name="Liu G."/>
            <person name="Beyhan S."/>
            <person name="Sundermann A.J."/>
            <person name="Mounaud S."/>
            <person name="Pasculle A.W."/>
            <person name="Nierman W.C."/>
            <person name="Driscoll E."/>
            <person name="Cumbie R."/>
            <person name="Clancy C.J."/>
            <person name="Dupont C.L."/>
        </authorList>
    </citation>
    <scope>NUCLEOTIDE SEQUENCE [LARGE SCALE GENOMIC DNA]</scope>
    <source>
        <strain evidence="1 2">GL24</strain>
    </source>
</reference>
<protein>
    <submittedName>
        <fullName evidence="1">Uncharacterized protein</fullName>
    </submittedName>
</protein>
<name>A0A9P7C3R7_9FUNG</name>
<evidence type="ECO:0000313" key="2">
    <source>
        <dbReference type="Proteomes" id="UP000740926"/>
    </source>
</evidence>
<evidence type="ECO:0000313" key="1">
    <source>
        <dbReference type="EMBL" id="KAG1534386.1"/>
    </source>
</evidence>
<organism evidence="1 2">
    <name type="scientific">Rhizopus delemar</name>
    <dbReference type="NCBI Taxonomy" id="936053"/>
    <lineage>
        <taxon>Eukaryota</taxon>
        <taxon>Fungi</taxon>
        <taxon>Fungi incertae sedis</taxon>
        <taxon>Mucoromycota</taxon>
        <taxon>Mucoromycotina</taxon>
        <taxon>Mucoromycetes</taxon>
        <taxon>Mucorales</taxon>
        <taxon>Mucorineae</taxon>
        <taxon>Rhizopodaceae</taxon>
        <taxon>Rhizopus</taxon>
    </lineage>
</organism>
<accession>A0A9P7C3R7</accession>
<gene>
    <name evidence="1" type="ORF">G6F50_015579</name>
</gene>
<dbReference type="Proteomes" id="UP000740926">
    <property type="component" value="Unassembled WGS sequence"/>
</dbReference>
<dbReference type="EMBL" id="JAANIU010008761">
    <property type="protein sequence ID" value="KAG1534386.1"/>
    <property type="molecule type" value="Genomic_DNA"/>
</dbReference>
<sequence>MVHVGFGHHRGHGGGHIARAEFIFAVLVPQGRIIELRADGALQGRHAALVRHQGGRLVVVVAAGTRERVVHARIHVELHARLAAQRGEDALACLGRTEAILLGNVQHQAAAQVGRLFQTAFDAHAVIAHGHVHIGAARGQIGQLAAQAVAQHAHPALLLGQTAKRGERGRDVFQAQLHVEALIEFERTRHVGRAIG</sequence>
<proteinExistence type="predicted"/>